<reference evidence="2" key="1">
    <citation type="submission" date="2021-01" db="EMBL/GenBank/DDBJ databases">
        <title>Whole genome shotgun sequence of Acrocarpospora phusangensis NBRC 108782.</title>
        <authorList>
            <person name="Komaki H."/>
            <person name="Tamura T."/>
        </authorList>
    </citation>
    <scope>NUCLEOTIDE SEQUENCE</scope>
    <source>
        <strain evidence="2">NBRC 108782</strain>
    </source>
</reference>
<evidence type="ECO:0000259" key="1">
    <source>
        <dbReference type="PROSITE" id="PS50943"/>
    </source>
</evidence>
<dbReference type="SUPFAM" id="SSF47413">
    <property type="entry name" value="lambda repressor-like DNA-binding domains"/>
    <property type="match status" value="1"/>
</dbReference>
<name>A0A919UPE8_9ACTN</name>
<evidence type="ECO:0000313" key="2">
    <source>
        <dbReference type="EMBL" id="GIH23555.1"/>
    </source>
</evidence>
<comment type="caution">
    <text evidence="2">The sequence shown here is derived from an EMBL/GenBank/DDBJ whole genome shotgun (WGS) entry which is preliminary data.</text>
</comment>
<accession>A0A919UPE8</accession>
<dbReference type="SMART" id="SM00530">
    <property type="entry name" value="HTH_XRE"/>
    <property type="match status" value="1"/>
</dbReference>
<sequence>MDKQELGAFLRSRRERLRPEDVGLPSGSRRRTPGLRREEVAVLAYISTEYYVRLEQGRAPRPSGEVLAGIAGALRLTDAESDHLHVLAGTAPSRTGLHRRDVRPSILALLERLPQTAAFVTSAAFEVLAWNDLTAALMEDFSALAPKDRNLARRAFLGPARADAPLYGVSDATEFRHHVVRELRSTLARYPSDPAVTGLISELRDASPEFARLWERHDVQTAPMLTKTFRHPVVGEITVDCDSLTLTDRDQHLVLYSAPPGSPSAEALALLNVLGAGYDENRSVIRR</sequence>
<dbReference type="PROSITE" id="PS50943">
    <property type="entry name" value="HTH_CROC1"/>
    <property type="match status" value="1"/>
</dbReference>
<proteinExistence type="predicted"/>
<evidence type="ECO:0000313" key="3">
    <source>
        <dbReference type="Proteomes" id="UP000640052"/>
    </source>
</evidence>
<organism evidence="2 3">
    <name type="scientific">Acrocarpospora phusangensis</name>
    <dbReference type="NCBI Taxonomy" id="1070424"/>
    <lineage>
        <taxon>Bacteria</taxon>
        <taxon>Bacillati</taxon>
        <taxon>Actinomycetota</taxon>
        <taxon>Actinomycetes</taxon>
        <taxon>Streptosporangiales</taxon>
        <taxon>Streptosporangiaceae</taxon>
        <taxon>Acrocarpospora</taxon>
    </lineage>
</organism>
<dbReference type="CDD" id="cd00093">
    <property type="entry name" value="HTH_XRE"/>
    <property type="match status" value="1"/>
</dbReference>
<keyword evidence="3" id="KW-1185">Reference proteome</keyword>
<feature type="domain" description="HTH cro/C1-type" evidence="1">
    <location>
        <begin position="34"/>
        <end position="81"/>
    </location>
</feature>
<dbReference type="AlphaFoldDB" id="A0A919UPE8"/>
<gene>
    <name evidence="2" type="ORF">Aph01nite_18650</name>
</gene>
<dbReference type="Pfam" id="PF17765">
    <property type="entry name" value="MLTR_LBD"/>
    <property type="match status" value="1"/>
</dbReference>
<dbReference type="PANTHER" id="PTHR35010:SF2">
    <property type="entry name" value="BLL4672 PROTEIN"/>
    <property type="match status" value="1"/>
</dbReference>
<dbReference type="GO" id="GO:0003677">
    <property type="term" value="F:DNA binding"/>
    <property type="evidence" value="ECO:0007669"/>
    <property type="project" value="InterPro"/>
</dbReference>
<dbReference type="InterPro" id="IPR041413">
    <property type="entry name" value="MLTR_LBD"/>
</dbReference>
<dbReference type="Proteomes" id="UP000640052">
    <property type="component" value="Unassembled WGS sequence"/>
</dbReference>
<dbReference type="RefSeq" id="WP_204040353.1">
    <property type="nucleotide sequence ID" value="NZ_BOOA01000011.1"/>
</dbReference>
<protein>
    <submittedName>
        <fullName evidence="2">Transcriptional regulator</fullName>
    </submittedName>
</protein>
<dbReference type="Gene3D" id="3.30.450.180">
    <property type="match status" value="1"/>
</dbReference>
<dbReference type="Pfam" id="PF13560">
    <property type="entry name" value="HTH_31"/>
    <property type="match status" value="1"/>
</dbReference>
<dbReference type="EMBL" id="BOOA01000011">
    <property type="protein sequence ID" value="GIH23555.1"/>
    <property type="molecule type" value="Genomic_DNA"/>
</dbReference>
<dbReference type="Gene3D" id="1.10.260.40">
    <property type="entry name" value="lambda repressor-like DNA-binding domains"/>
    <property type="match status" value="1"/>
</dbReference>
<dbReference type="InterPro" id="IPR001387">
    <property type="entry name" value="Cro/C1-type_HTH"/>
</dbReference>
<dbReference type="PANTHER" id="PTHR35010">
    <property type="entry name" value="BLL4672 PROTEIN-RELATED"/>
    <property type="match status" value="1"/>
</dbReference>
<dbReference type="InterPro" id="IPR010982">
    <property type="entry name" value="Lambda_DNA-bd_dom_sf"/>
</dbReference>